<protein>
    <submittedName>
        <fullName evidence="2">Uncharacterized protein</fullName>
    </submittedName>
</protein>
<feature type="compositionally biased region" description="Polar residues" evidence="1">
    <location>
        <begin position="304"/>
        <end position="320"/>
    </location>
</feature>
<accession>A0A8H2X8P2</accession>
<name>A0A8H2X8P2_9AGAM</name>
<sequence length="404" mass="45832">MSVDLEALELRAWVVDSKGRPLPFFNLRRIAPEVIETWIIAVSGERFAIYFNGRNQSPEQEVLDIHAVAEFDGLRKLDGVILPSTQRAQGYVGGMLDQPARKGKSRPLKWGRLRLIDDDENSNDSEHMNTIEVTLQWGRFNELRILDKFTKPENRRTAHERAVKNGNSTSTILGGKVDSPVARLCRFEQDNRFKHQTFVFRYASQEWLKNHTRFLLPSEPRSTINTSPARECLEQHPQCEGLRVQCHDEGPRVVQIKLDPDASVEAVSDLFNKKSSGEKRYSKRKYQPHPVVCSKIKLEDSKSVMPQSTHATQTSGNTPNEPIVISSESETEESSDDDIQLIKQVIFYKNEKKKKKHAGISEEGGVKKRLKSEEYVEPMVGAGAPGSGWDNKNNIVNIKIEPTD</sequence>
<evidence type="ECO:0000313" key="3">
    <source>
        <dbReference type="Proteomes" id="UP000663853"/>
    </source>
</evidence>
<proteinExistence type="predicted"/>
<feature type="region of interest" description="Disordered" evidence="1">
    <location>
        <begin position="300"/>
        <end position="336"/>
    </location>
</feature>
<organism evidence="2 3">
    <name type="scientific">Rhizoctonia solani</name>
    <dbReference type="NCBI Taxonomy" id="456999"/>
    <lineage>
        <taxon>Eukaryota</taxon>
        <taxon>Fungi</taxon>
        <taxon>Dikarya</taxon>
        <taxon>Basidiomycota</taxon>
        <taxon>Agaricomycotina</taxon>
        <taxon>Agaricomycetes</taxon>
        <taxon>Cantharellales</taxon>
        <taxon>Ceratobasidiaceae</taxon>
        <taxon>Rhizoctonia</taxon>
    </lineage>
</organism>
<comment type="caution">
    <text evidence="2">The sequence shown here is derived from an EMBL/GenBank/DDBJ whole genome shotgun (WGS) entry which is preliminary data.</text>
</comment>
<reference evidence="2" key="1">
    <citation type="submission" date="2021-01" db="EMBL/GenBank/DDBJ databases">
        <authorList>
            <person name="Kaushik A."/>
        </authorList>
    </citation>
    <scope>NUCLEOTIDE SEQUENCE</scope>
    <source>
        <strain evidence="2">AG6-10EEA</strain>
    </source>
</reference>
<dbReference type="EMBL" id="CAJMXA010000164">
    <property type="protein sequence ID" value="CAE6419402.1"/>
    <property type="molecule type" value="Genomic_DNA"/>
</dbReference>
<dbReference type="AlphaFoldDB" id="A0A8H2X8P2"/>
<dbReference type="Proteomes" id="UP000663853">
    <property type="component" value="Unassembled WGS sequence"/>
</dbReference>
<gene>
    <name evidence="2" type="ORF">RDB_LOCUS10450</name>
</gene>
<evidence type="ECO:0000313" key="2">
    <source>
        <dbReference type="EMBL" id="CAE6419402.1"/>
    </source>
</evidence>
<evidence type="ECO:0000256" key="1">
    <source>
        <dbReference type="SAM" id="MobiDB-lite"/>
    </source>
</evidence>